<protein>
    <recommendedName>
        <fullName evidence="4">Lipoprotein</fullName>
    </recommendedName>
</protein>
<keyword evidence="1" id="KW-0732">Signal</keyword>
<organism evidence="2 3">
    <name type="scientific">Pontibacter populi</name>
    <dbReference type="NCBI Taxonomy" id="890055"/>
    <lineage>
        <taxon>Bacteria</taxon>
        <taxon>Pseudomonadati</taxon>
        <taxon>Bacteroidota</taxon>
        <taxon>Cytophagia</taxon>
        <taxon>Cytophagales</taxon>
        <taxon>Hymenobacteraceae</taxon>
        <taxon>Pontibacter</taxon>
    </lineage>
</organism>
<dbReference type="EMBL" id="JBEOKT010000005">
    <property type="protein sequence ID" value="MER2997223.1"/>
    <property type="molecule type" value="Genomic_DNA"/>
</dbReference>
<sequence length="220" mass="25324">MKHRLLLLIFSLIFSSCADESITSEFVGIETQQIDSTEYDLIKSEFSYFDVRRASEYLGGLSPEFKFAYTFALCGNDSINYCRDSEWANKGMMCGCKNLVVKNTEGFSTISSRSEFKEVFAPIESRGEALSYAIAMSGNFPVFDKEYFKDEYRYYNGIPGTTVVQEFDDYYLVQLFDYKAFGCDHPYYSVLIRVDKDGNISEHRRKAVFEDPEDDGLCRD</sequence>
<name>A0ABV1RS58_9BACT</name>
<keyword evidence="3" id="KW-1185">Reference proteome</keyword>
<dbReference type="Proteomes" id="UP001476807">
    <property type="component" value="Unassembled WGS sequence"/>
</dbReference>
<reference evidence="2 3" key="1">
    <citation type="submission" date="2024-06" db="EMBL/GenBank/DDBJ databases">
        <title>Pontibacter populi HYL7-15.</title>
        <authorList>
            <person name="Kim M.K."/>
        </authorList>
    </citation>
    <scope>NUCLEOTIDE SEQUENCE [LARGE SCALE GENOMIC DNA]</scope>
    <source>
        <strain evidence="2 3">HYL7-15</strain>
    </source>
</reference>
<evidence type="ECO:0008006" key="4">
    <source>
        <dbReference type="Google" id="ProtNLM"/>
    </source>
</evidence>
<feature type="chain" id="PRO_5045414221" description="Lipoprotein" evidence="1">
    <location>
        <begin position="19"/>
        <end position="220"/>
    </location>
</feature>
<gene>
    <name evidence="2" type="ORF">ABS362_06675</name>
</gene>
<accession>A0ABV1RS58</accession>
<proteinExistence type="predicted"/>
<evidence type="ECO:0000256" key="1">
    <source>
        <dbReference type="SAM" id="SignalP"/>
    </source>
</evidence>
<feature type="signal peptide" evidence="1">
    <location>
        <begin position="1"/>
        <end position="18"/>
    </location>
</feature>
<evidence type="ECO:0000313" key="2">
    <source>
        <dbReference type="EMBL" id="MER2997223.1"/>
    </source>
</evidence>
<dbReference type="PROSITE" id="PS51257">
    <property type="entry name" value="PROKAR_LIPOPROTEIN"/>
    <property type="match status" value="1"/>
</dbReference>
<comment type="caution">
    <text evidence="2">The sequence shown here is derived from an EMBL/GenBank/DDBJ whole genome shotgun (WGS) entry which is preliminary data.</text>
</comment>
<evidence type="ECO:0000313" key="3">
    <source>
        <dbReference type="Proteomes" id="UP001476807"/>
    </source>
</evidence>
<dbReference type="RefSeq" id="WP_350411612.1">
    <property type="nucleotide sequence ID" value="NZ_JBEOKT010000005.1"/>
</dbReference>